<proteinExistence type="predicted"/>
<dbReference type="InterPro" id="IPR021719">
    <property type="entry name" value="Prot_inh_I78"/>
</dbReference>
<dbReference type="AlphaFoldDB" id="A0A368Y6F4"/>
<evidence type="ECO:0000256" key="1">
    <source>
        <dbReference type="SAM" id="SignalP"/>
    </source>
</evidence>
<organism evidence="2 3">
    <name type="scientific">Pseudorhodoferax soli</name>
    <dbReference type="NCBI Taxonomy" id="545864"/>
    <lineage>
        <taxon>Bacteria</taxon>
        <taxon>Pseudomonadati</taxon>
        <taxon>Pseudomonadota</taxon>
        <taxon>Betaproteobacteria</taxon>
        <taxon>Burkholderiales</taxon>
        <taxon>Comamonadaceae</taxon>
    </lineage>
</organism>
<keyword evidence="3" id="KW-1185">Reference proteome</keyword>
<name>A0A368Y6F4_9BURK</name>
<protein>
    <submittedName>
        <fullName evidence="2">Peptidase inhibitor I78 family protein</fullName>
    </submittedName>
</protein>
<keyword evidence="1" id="KW-0732">Signal</keyword>
<gene>
    <name evidence="2" type="ORF">DES41_101464</name>
</gene>
<evidence type="ECO:0000313" key="2">
    <source>
        <dbReference type="EMBL" id="RCW75861.1"/>
    </source>
</evidence>
<reference evidence="2 3" key="1">
    <citation type="submission" date="2018-07" db="EMBL/GenBank/DDBJ databases">
        <title>Genomic Encyclopedia of Type Strains, Phase IV (KMG-IV): sequencing the most valuable type-strain genomes for metagenomic binning, comparative biology and taxonomic classification.</title>
        <authorList>
            <person name="Goeker M."/>
        </authorList>
    </citation>
    <scope>NUCLEOTIDE SEQUENCE [LARGE SCALE GENOMIC DNA]</scope>
    <source>
        <strain evidence="2 3">DSM 21634</strain>
    </source>
</reference>
<accession>A0A368Y6F4</accession>
<dbReference type="PANTHER" id="PTHR39600:SF1">
    <property type="entry name" value="PEPTIDASE INHIBITOR I78 FAMILY PROTEIN"/>
    <property type="match status" value="1"/>
</dbReference>
<feature type="chain" id="PRO_5016984249" evidence="1">
    <location>
        <begin position="25"/>
        <end position="106"/>
    </location>
</feature>
<evidence type="ECO:0000313" key="3">
    <source>
        <dbReference type="Proteomes" id="UP000252884"/>
    </source>
</evidence>
<dbReference type="PANTHER" id="PTHR39600">
    <property type="entry name" value="PEPTIDASE INHIBITOR I78 FAMILY PROTEIN"/>
    <property type="match status" value="1"/>
</dbReference>
<dbReference type="PROSITE" id="PS51257">
    <property type="entry name" value="PROKAR_LIPOPROTEIN"/>
    <property type="match status" value="1"/>
</dbReference>
<dbReference type="Gene3D" id="3.30.10.10">
    <property type="entry name" value="Trypsin Inhibitor V, subunit A"/>
    <property type="match status" value="1"/>
</dbReference>
<dbReference type="Proteomes" id="UP000252884">
    <property type="component" value="Unassembled WGS sequence"/>
</dbReference>
<dbReference type="EMBL" id="QPJK01000001">
    <property type="protein sequence ID" value="RCW75861.1"/>
    <property type="molecule type" value="Genomic_DNA"/>
</dbReference>
<comment type="caution">
    <text evidence="2">The sequence shown here is derived from an EMBL/GenBank/DDBJ whole genome shotgun (WGS) entry which is preliminary data.</text>
</comment>
<dbReference type="OrthoDB" id="8724542at2"/>
<dbReference type="Pfam" id="PF11720">
    <property type="entry name" value="Inhibitor_I78"/>
    <property type="match status" value="1"/>
</dbReference>
<feature type="signal peptide" evidence="1">
    <location>
        <begin position="1"/>
        <end position="24"/>
    </location>
</feature>
<sequence length="106" mass="10872">MRRMKTGMKQWGAAAAVLALAGCAGLGERPGAPGASALPATCDAAAAQFAVGQSFGPTLERDVRARSGASIVRWLSPGQAVTMEFNPARLNLTLDGRSRITKVACG</sequence>